<feature type="domain" description="CMP/dCMP-type deaminase" evidence="3">
    <location>
        <begin position="108"/>
        <end position="222"/>
    </location>
</feature>
<keyword evidence="5" id="KW-1185">Reference proteome</keyword>
<reference evidence="4 5" key="1">
    <citation type="journal article" date="2019" name="Emerg. Microbes Infect.">
        <title>Comprehensive subspecies identification of 175 nontuberculous mycobacteria species based on 7547 genomic profiles.</title>
        <authorList>
            <person name="Matsumoto Y."/>
            <person name="Kinjo T."/>
            <person name="Motooka D."/>
            <person name="Nabeya D."/>
            <person name="Jung N."/>
            <person name="Uechi K."/>
            <person name="Horii T."/>
            <person name="Iida T."/>
            <person name="Fujita J."/>
            <person name="Nakamura S."/>
        </authorList>
    </citation>
    <scope>NUCLEOTIDE SEQUENCE [LARGE SCALE GENOMIC DNA]</scope>
    <source>
        <strain evidence="4 5">JCM 17783</strain>
    </source>
</reference>
<dbReference type="GO" id="GO:0002100">
    <property type="term" value="P:tRNA wobble adenosine to inosine editing"/>
    <property type="evidence" value="ECO:0007669"/>
    <property type="project" value="TreeGrafter"/>
</dbReference>
<accession>A0A7I7QCY9</accession>
<dbReference type="AlphaFoldDB" id="A0A7I7QCY9"/>
<dbReference type="PROSITE" id="PS00903">
    <property type="entry name" value="CYT_DCMP_DEAMINASES_1"/>
    <property type="match status" value="1"/>
</dbReference>
<dbReference type="InterPro" id="IPR016192">
    <property type="entry name" value="APOBEC/CMP_deaminase_Zn-bd"/>
</dbReference>
<dbReference type="CDD" id="cd01285">
    <property type="entry name" value="nucleoside_deaminase"/>
    <property type="match status" value="1"/>
</dbReference>
<dbReference type="SUPFAM" id="SSF53927">
    <property type="entry name" value="Cytidine deaminase-like"/>
    <property type="match status" value="1"/>
</dbReference>
<evidence type="ECO:0000256" key="1">
    <source>
        <dbReference type="ARBA" id="ARBA00022723"/>
    </source>
</evidence>
<name>A0A7I7QCY9_9MYCO</name>
<evidence type="ECO:0000313" key="5">
    <source>
        <dbReference type="Proteomes" id="UP000467130"/>
    </source>
</evidence>
<evidence type="ECO:0000259" key="3">
    <source>
        <dbReference type="PROSITE" id="PS51747"/>
    </source>
</evidence>
<dbReference type="GO" id="GO:0052717">
    <property type="term" value="F:tRNA-specific adenosine-34 deaminase activity"/>
    <property type="evidence" value="ECO:0007669"/>
    <property type="project" value="TreeGrafter"/>
</dbReference>
<gene>
    <name evidence="4" type="ORF">MSTO_43650</name>
</gene>
<dbReference type="PROSITE" id="PS51318">
    <property type="entry name" value="TAT"/>
    <property type="match status" value="1"/>
</dbReference>
<protein>
    <recommendedName>
        <fullName evidence="3">CMP/dCMP-type deaminase domain-containing protein</fullName>
    </recommendedName>
</protein>
<dbReference type="Gene3D" id="3.40.140.10">
    <property type="entry name" value="Cytidine Deaminase, domain 2"/>
    <property type="match status" value="1"/>
</dbReference>
<proteinExistence type="predicted"/>
<dbReference type="InterPro" id="IPR016193">
    <property type="entry name" value="Cytidine_deaminase-like"/>
</dbReference>
<evidence type="ECO:0000313" key="4">
    <source>
        <dbReference type="EMBL" id="BBY24160.1"/>
    </source>
</evidence>
<evidence type="ECO:0000256" key="2">
    <source>
        <dbReference type="ARBA" id="ARBA00022833"/>
    </source>
</evidence>
<dbReference type="KEGG" id="msto:MSTO_43650"/>
<sequence>MRDLSEHPDVADQLGTMAVCPRPRRMQKIVASAEASTRRRFLRLAGIGAGAITAACSGTDGATKASPTTHPVDATAPLDLPYLFDGDPQAQQVARSLLAATPGAEELHRHEQFMRLAIELANNNPSRPFAAVIVDHTSGEVLAQGVNNRSANPTSHGEMVAISDYISRHGNADWDQVSLYSTAEPCVMCCGAIALVGIPRIVWASSIATVLRSDIPQFEISAIEAIARAHQLYRPELALPGVLAAETDKHFAARQR</sequence>
<dbReference type="InterPro" id="IPR002125">
    <property type="entry name" value="CMP_dCMP_dom"/>
</dbReference>
<dbReference type="PANTHER" id="PTHR11079:SF203">
    <property type="entry name" value="CMP_DCMP-TYPE DEAMINASE DOMAIN-CONTAINING PROTEIN"/>
    <property type="match status" value="1"/>
</dbReference>
<keyword evidence="1" id="KW-0479">Metal-binding</keyword>
<dbReference type="Pfam" id="PF00383">
    <property type="entry name" value="dCMP_cyt_deam_1"/>
    <property type="match status" value="1"/>
</dbReference>
<dbReference type="PANTHER" id="PTHR11079">
    <property type="entry name" value="CYTOSINE DEAMINASE FAMILY MEMBER"/>
    <property type="match status" value="1"/>
</dbReference>
<dbReference type="EMBL" id="AP022587">
    <property type="protein sequence ID" value="BBY24160.1"/>
    <property type="molecule type" value="Genomic_DNA"/>
</dbReference>
<organism evidence="4 5">
    <name type="scientific">Mycobacterium stomatepiae</name>
    <dbReference type="NCBI Taxonomy" id="470076"/>
    <lineage>
        <taxon>Bacteria</taxon>
        <taxon>Bacillati</taxon>
        <taxon>Actinomycetota</taxon>
        <taxon>Actinomycetes</taxon>
        <taxon>Mycobacteriales</taxon>
        <taxon>Mycobacteriaceae</taxon>
        <taxon>Mycobacterium</taxon>
        <taxon>Mycobacterium simiae complex</taxon>
    </lineage>
</organism>
<dbReference type="Proteomes" id="UP000467130">
    <property type="component" value="Chromosome"/>
</dbReference>
<dbReference type="PROSITE" id="PS51747">
    <property type="entry name" value="CYT_DCMP_DEAMINASES_2"/>
    <property type="match status" value="1"/>
</dbReference>
<dbReference type="InterPro" id="IPR006311">
    <property type="entry name" value="TAT_signal"/>
</dbReference>
<keyword evidence="2" id="KW-0862">Zinc</keyword>
<dbReference type="GO" id="GO:0008270">
    <property type="term" value="F:zinc ion binding"/>
    <property type="evidence" value="ECO:0007669"/>
    <property type="project" value="InterPro"/>
</dbReference>